<feature type="site" description="Transition state stabilizer" evidence="7">
    <location>
        <position position="24"/>
    </location>
</feature>
<dbReference type="GO" id="GO:0050518">
    <property type="term" value="F:2-C-methyl-D-erythritol 4-phosphate cytidylyltransferase activity"/>
    <property type="evidence" value="ECO:0007669"/>
    <property type="project" value="UniProtKB-UniRule"/>
</dbReference>
<dbReference type="EC" id="2.7.7.60" evidence="7"/>
<dbReference type="InterPro" id="IPR034683">
    <property type="entry name" value="IspD/TarI"/>
</dbReference>
<gene>
    <name evidence="7" type="primary">ispD</name>
    <name evidence="8" type="ORF">TDIS_2076</name>
</gene>
<dbReference type="CDD" id="cd02516">
    <property type="entry name" value="CDP-ME_synthetase"/>
    <property type="match status" value="1"/>
</dbReference>
<dbReference type="InterPro" id="IPR029044">
    <property type="entry name" value="Nucleotide-diphossugar_trans"/>
</dbReference>
<dbReference type="InterPro" id="IPR050088">
    <property type="entry name" value="IspD/TarI_cytidylyltransf_bact"/>
</dbReference>
<dbReference type="PATRIC" id="fig|999894.6.peg.2081"/>
<dbReference type="Pfam" id="PF01128">
    <property type="entry name" value="IspD"/>
    <property type="match status" value="1"/>
</dbReference>
<dbReference type="SUPFAM" id="SSF53448">
    <property type="entry name" value="Nucleotide-diphospho-sugar transferases"/>
    <property type="match status" value="1"/>
</dbReference>
<keyword evidence="4 7" id="KW-0808">Transferase</keyword>
<keyword evidence="5 7" id="KW-0548">Nucleotidyltransferase</keyword>
<dbReference type="GO" id="GO:0019288">
    <property type="term" value="P:isopentenyl diphosphate biosynthetic process, methylerythritol 4-phosphate pathway"/>
    <property type="evidence" value="ECO:0007669"/>
    <property type="project" value="UniProtKB-UniRule"/>
</dbReference>
<dbReference type="NCBIfam" id="TIGR00453">
    <property type="entry name" value="ispD"/>
    <property type="match status" value="1"/>
</dbReference>
<comment type="similarity">
    <text evidence="3 7">Belongs to the IspD/TarI cytidylyltransferase family. IspD subfamily.</text>
</comment>
<evidence type="ECO:0000256" key="5">
    <source>
        <dbReference type="ARBA" id="ARBA00022695"/>
    </source>
</evidence>
<comment type="caution">
    <text evidence="8">The sequence shown here is derived from an EMBL/GenBank/DDBJ whole genome shotgun (WGS) entry which is preliminary data.</text>
</comment>
<feature type="site" description="Positions MEP for the nucleophilic attack" evidence="7">
    <location>
        <position position="212"/>
    </location>
</feature>
<dbReference type="PROSITE" id="PS01295">
    <property type="entry name" value="ISPD"/>
    <property type="match status" value="1"/>
</dbReference>
<evidence type="ECO:0000256" key="3">
    <source>
        <dbReference type="ARBA" id="ARBA00009789"/>
    </source>
</evidence>
<evidence type="ECO:0000256" key="4">
    <source>
        <dbReference type="ARBA" id="ARBA00022679"/>
    </source>
</evidence>
<dbReference type="Proteomes" id="UP000078390">
    <property type="component" value="Unassembled WGS sequence"/>
</dbReference>
<name>A0A179D2X3_9BACT</name>
<feature type="site" description="Positions MEP for the nucleophilic attack" evidence="7">
    <location>
        <position position="156"/>
    </location>
</feature>
<dbReference type="InterPro" id="IPR018294">
    <property type="entry name" value="ISPD_synthase_CS"/>
</dbReference>
<evidence type="ECO:0000256" key="6">
    <source>
        <dbReference type="ARBA" id="ARBA00023229"/>
    </source>
</evidence>
<evidence type="ECO:0000256" key="2">
    <source>
        <dbReference type="ARBA" id="ARBA00004787"/>
    </source>
</evidence>
<comment type="catalytic activity">
    <reaction evidence="1 7">
        <text>2-C-methyl-D-erythritol 4-phosphate + CTP + H(+) = 4-CDP-2-C-methyl-D-erythritol + diphosphate</text>
        <dbReference type="Rhea" id="RHEA:13429"/>
        <dbReference type="ChEBI" id="CHEBI:15378"/>
        <dbReference type="ChEBI" id="CHEBI:33019"/>
        <dbReference type="ChEBI" id="CHEBI:37563"/>
        <dbReference type="ChEBI" id="CHEBI:57823"/>
        <dbReference type="ChEBI" id="CHEBI:58262"/>
        <dbReference type="EC" id="2.7.7.60"/>
    </reaction>
</comment>
<dbReference type="PANTHER" id="PTHR32125">
    <property type="entry name" value="2-C-METHYL-D-ERYTHRITOL 4-PHOSPHATE CYTIDYLYLTRANSFERASE, CHLOROPLASTIC"/>
    <property type="match status" value="1"/>
</dbReference>
<dbReference type="OrthoDB" id="9802561at2"/>
<dbReference type="UniPathway" id="UPA00056">
    <property type="reaction ID" value="UER00093"/>
</dbReference>
<keyword evidence="6 7" id="KW-0414">Isoprene biosynthesis</keyword>
<reference evidence="8 9" key="1">
    <citation type="submission" date="2016-04" db="EMBL/GenBank/DDBJ databases">
        <title>Genome analysis of Thermosulfurimonas dismutans, the first thermophilic sulfur-disproportionating bacterium of the phylum Thermodesulfobacteria.</title>
        <authorList>
            <person name="Mardanov A.V."/>
            <person name="Beletsky A.V."/>
            <person name="Kadnikov V.V."/>
            <person name="Slobodkin A.I."/>
            <person name="Ravin N.V."/>
        </authorList>
    </citation>
    <scope>NUCLEOTIDE SEQUENCE [LARGE SCALE GENOMIC DNA]</scope>
    <source>
        <strain evidence="8 9">S95</strain>
    </source>
</reference>
<dbReference type="Gene3D" id="3.90.550.10">
    <property type="entry name" value="Spore Coat Polysaccharide Biosynthesis Protein SpsA, Chain A"/>
    <property type="match status" value="1"/>
</dbReference>
<proteinExistence type="inferred from homology"/>
<evidence type="ECO:0000313" key="8">
    <source>
        <dbReference type="EMBL" id="OAQ19822.1"/>
    </source>
</evidence>
<dbReference type="AlphaFoldDB" id="A0A179D2X3"/>
<evidence type="ECO:0000256" key="1">
    <source>
        <dbReference type="ARBA" id="ARBA00001282"/>
    </source>
</evidence>
<sequence length="236" mass="26094">MKGRVAVIIAAAGRGERLGSEIPKQFLEVAGKPVLIHTLSIFENHPEISEIVVAVPEGWEERVEELCRKFAIHKVFRVVTGGASRQESVFKAFEALSPENKIVLVHDAARPLVPFRVISEVIQAIERFGAAICAVPIRDTVKEVSEDLKVIRTLPRERLYLAQTPQGSWWSWFAEAFSKALTSGGVYTDEASLLEAAGFTVQVVPGSFTNLKITYPEDLILMGELLKKSLDTNPKI</sequence>
<feature type="site" description="Transition state stabilizer" evidence="7">
    <location>
        <position position="17"/>
    </location>
</feature>
<dbReference type="STRING" id="999894.TDIS_2076"/>
<protein>
    <recommendedName>
        <fullName evidence="7">2-C-methyl-D-erythritol 4-phosphate cytidylyltransferase</fullName>
        <ecNumber evidence="7">2.7.7.60</ecNumber>
    </recommendedName>
    <alternativeName>
        <fullName evidence="7">4-diphosphocytidyl-2C-methyl-D-erythritol synthase</fullName>
    </alternativeName>
    <alternativeName>
        <fullName evidence="7">MEP cytidylyltransferase</fullName>
        <shortName evidence="7">MCT</shortName>
    </alternativeName>
</protein>
<evidence type="ECO:0000256" key="7">
    <source>
        <dbReference type="HAMAP-Rule" id="MF_00108"/>
    </source>
</evidence>
<dbReference type="InterPro" id="IPR001228">
    <property type="entry name" value="IspD"/>
</dbReference>
<comment type="pathway">
    <text evidence="2 7">Isoprenoid biosynthesis; isopentenyl diphosphate biosynthesis via DXP pathway; isopentenyl diphosphate from 1-deoxy-D-xylulose 5-phosphate: step 2/6.</text>
</comment>
<dbReference type="HAMAP" id="MF_00108">
    <property type="entry name" value="IspD"/>
    <property type="match status" value="1"/>
</dbReference>
<evidence type="ECO:0000313" key="9">
    <source>
        <dbReference type="Proteomes" id="UP000078390"/>
    </source>
</evidence>
<organism evidence="8 9">
    <name type="scientific">Thermosulfurimonas dismutans</name>
    <dbReference type="NCBI Taxonomy" id="999894"/>
    <lineage>
        <taxon>Bacteria</taxon>
        <taxon>Pseudomonadati</taxon>
        <taxon>Thermodesulfobacteriota</taxon>
        <taxon>Thermodesulfobacteria</taxon>
        <taxon>Thermodesulfobacteriales</taxon>
        <taxon>Thermodesulfobacteriaceae</taxon>
        <taxon>Thermosulfurimonas</taxon>
    </lineage>
</organism>
<dbReference type="PANTHER" id="PTHR32125:SF4">
    <property type="entry name" value="2-C-METHYL-D-ERYTHRITOL 4-PHOSPHATE CYTIDYLYLTRANSFERASE, CHLOROPLASTIC"/>
    <property type="match status" value="1"/>
</dbReference>
<accession>A0A179D2X3</accession>
<dbReference type="EMBL" id="LWLG01000024">
    <property type="protein sequence ID" value="OAQ19822.1"/>
    <property type="molecule type" value="Genomic_DNA"/>
</dbReference>
<keyword evidence="9" id="KW-1185">Reference proteome</keyword>
<dbReference type="FunFam" id="3.90.550.10:FF:000003">
    <property type="entry name" value="2-C-methyl-D-erythritol 4-phosphate cytidylyltransferase"/>
    <property type="match status" value="1"/>
</dbReference>
<comment type="function">
    <text evidence="7">Catalyzes the formation of 4-diphosphocytidyl-2-C-methyl-D-erythritol from CTP and 2-C-methyl-D-erythritol 4-phosphate (MEP).</text>
</comment>